<keyword evidence="1" id="KW-0812">Transmembrane</keyword>
<evidence type="ECO:0000256" key="1">
    <source>
        <dbReference type="SAM" id="Phobius"/>
    </source>
</evidence>
<keyword evidence="1" id="KW-0472">Membrane</keyword>
<comment type="caution">
    <text evidence="2">The sequence shown here is derived from an EMBL/GenBank/DDBJ whole genome shotgun (WGS) entry which is preliminary data.</text>
</comment>
<dbReference type="HOGENOM" id="CLU_1871011_0_0_11"/>
<dbReference type="AlphaFoldDB" id="E2SAT3"/>
<proteinExistence type="predicted"/>
<feature type="transmembrane region" description="Helical" evidence="1">
    <location>
        <begin position="55"/>
        <end position="72"/>
    </location>
</feature>
<evidence type="ECO:0000313" key="3">
    <source>
        <dbReference type="Proteomes" id="UP000003111"/>
    </source>
</evidence>
<protein>
    <submittedName>
        <fullName evidence="2">Uncharacterized protein</fullName>
    </submittedName>
</protein>
<dbReference type="eggNOG" id="ENOG503395Z">
    <property type="taxonomic scope" value="Bacteria"/>
</dbReference>
<dbReference type="STRING" id="585531.HMPREF0063_11141"/>
<accession>E2SAT3</accession>
<feature type="transmembrane region" description="Helical" evidence="1">
    <location>
        <begin position="84"/>
        <end position="102"/>
    </location>
</feature>
<dbReference type="OrthoDB" id="7993341at2"/>
<keyword evidence="3" id="KW-1185">Reference proteome</keyword>
<sequence>MTFVQELTATGRPTPLSRYIVANGVLYLVFGTVVLCWPEITYLMGADDFRAGESGLVRVLGFVMAIIGWFYVMGGRTGATSFGLATVVDRAVVPVVLGALAWSGAVDGGLVVGFAILDPVLALGAYLIWRRTRVAT</sequence>
<keyword evidence="1" id="KW-1133">Transmembrane helix</keyword>
<evidence type="ECO:0000313" key="2">
    <source>
        <dbReference type="EMBL" id="EFQ83479.1"/>
    </source>
</evidence>
<name>E2SAT3_9ACTN</name>
<feature type="transmembrane region" description="Helical" evidence="1">
    <location>
        <begin position="108"/>
        <end position="129"/>
    </location>
</feature>
<dbReference type="EMBL" id="ACLF03000004">
    <property type="protein sequence ID" value="EFQ83479.1"/>
    <property type="molecule type" value="Genomic_DNA"/>
</dbReference>
<gene>
    <name evidence="2" type="ORF">HMPREF0063_11141</name>
</gene>
<organism evidence="2 3">
    <name type="scientific">Aeromicrobium marinum DSM 15272</name>
    <dbReference type="NCBI Taxonomy" id="585531"/>
    <lineage>
        <taxon>Bacteria</taxon>
        <taxon>Bacillati</taxon>
        <taxon>Actinomycetota</taxon>
        <taxon>Actinomycetes</taxon>
        <taxon>Propionibacteriales</taxon>
        <taxon>Nocardioidaceae</taxon>
        <taxon>Aeromicrobium</taxon>
    </lineage>
</organism>
<dbReference type="RefSeq" id="WP_007078163.1">
    <property type="nucleotide sequence ID" value="NZ_CM001024.1"/>
</dbReference>
<dbReference type="Proteomes" id="UP000003111">
    <property type="component" value="Unassembled WGS sequence"/>
</dbReference>
<feature type="transmembrane region" description="Helical" evidence="1">
    <location>
        <begin position="20"/>
        <end position="43"/>
    </location>
</feature>
<reference evidence="2" key="1">
    <citation type="submission" date="2010-08" db="EMBL/GenBank/DDBJ databases">
        <authorList>
            <person name="Muzny D."/>
            <person name="Qin X."/>
            <person name="Buhay C."/>
            <person name="Dugan-Rocha S."/>
            <person name="Ding Y."/>
            <person name="Chen G."/>
            <person name="Hawes A."/>
            <person name="Holder M."/>
            <person name="Jhangiani S."/>
            <person name="Johnson A."/>
            <person name="Khan Z."/>
            <person name="Li Z."/>
            <person name="Liu W."/>
            <person name="Liu X."/>
            <person name="Perez L."/>
            <person name="Shen H."/>
            <person name="Wang Q."/>
            <person name="Watt J."/>
            <person name="Xi L."/>
            <person name="Xin Y."/>
            <person name="Zhou J."/>
            <person name="Deng J."/>
            <person name="Jiang H."/>
            <person name="Liu Y."/>
            <person name="Qu J."/>
            <person name="Song X.-Z."/>
            <person name="Zhang L."/>
            <person name="Villasana D."/>
            <person name="Johnson A."/>
            <person name="Liu J."/>
            <person name="Liyanage D."/>
            <person name="Lorensuhewa L."/>
            <person name="Robinson T."/>
            <person name="Song A."/>
            <person name="Song B.-B."/>
            <person name="Dinh H."/>
            <person name="Thornton R."/>
            <person name="Coyle M."/>
            <person name="Francisco L."/>
            <person name="Jackson L."/>
            <person name="Javaid M."/>
            <person name="Korchina V."/>
            <person name="Kovar C."/>
            <person name="Mata R."/>
            <person name="Mathew T."/>
            <person name="Ngo R."/>
            <person name="Nguyen L."/>
            <person name="Nguyen N."/>
            <person name="Okwuonu G."/>
            <person name="Ongeri F."/>
            <person name="Pham C."/>
            <person name="Simmons D."/>
            <person name="Wilczek-Boney K."/>
            <person name="Hale W."/>
            <person name="Jakkamsetti A."/>
            <person name="Pham P."/>
            <person name="Ruth R."/>
            <person name="San Lucas F."/>
            <person name="Warren J."/>
            <person name="Zhang J."/>
            <person name="Zhao Z."/>
            <person name="Zhou C."/>
            <person name="Zhu D."/>
            <person name="Lee S."/>
            <person name="Bess C."/>
            <person name="Blankenburg K."/>
            <person name="Forbes L."/>
            <person name="Fu Q."/>
            <person name="Gubbala S."/>
            <person name="Hirani K."/>
            <person name="Jayaseelan J.C."/>
            <person name="Lara F."/>
            <person name="Munidasa M."/>
            <person name="Palculict T."/>
            <person name="Patil S."/>
            <person name="Pu L.-L."/>
            <person name="Saada N."/>
            <person name="Tang L."/>
            <person name="Weissenberger G."/>
            <person name="Zhu Y."/>
            <person name="Hemphill L."/>
            <person name="Shang Y."/>
            <person name="Youmans B."/>
            <person name="Ayvaz T."/>
            <person name="Ross M."/>
            <person name="Santibanez J."/>
            <person name="Aqrawi P."/>
            <person name="Gross S."/>
            <person name="Joshi V."/>
            <person name="Fowler G."/>
            <person name="Nazareth L."/>
            <person name="Reid J."/>
            <person name="Worley K."/>
            <person name="Petrosino J."/>
            <person name="Highlander S."/>
            <person name="Gibbs R."/>
        </authorList>
    </citation>
    <scope>NUCLEOTIDE SEQUENCE [LARGE SCALE GENOMIC DNA]</scope>
    <source>
        <strain evidence="2">DSM 15272</strain>
    </source>
</reference>